<comment type="caution">
    <text evidence="4">The sequence shown here is derived from an EMBL/GenBank/DDBJ whole genome shotgun (WGS) entry which is preliminary data.</text>
</comment>
<accession>A0AA35LPC8</accession>
<dbReference type="InterPro" id="IPR021858">
    <property type="entry name" value="Fun_TF"/>
</dbReference>
<dbReference type="PANTHER" id="PTHR37534:SF4">
    <property type="entry name" value="ZN(II)2CYS6 TRANSCRIPTION FACTOR (EUROFUNG)"/>
    <property type="match status" value="1"/>
</dbReference>
<dbReference type="GO" id="GO:0000976">
    <property type="term" value="F:transcription cis-regulatory region binding"/>
    <property type="evidence" value="ECO:0007669"/>
    <property type="project" value="TreeGrafter"/>
</dbReference>
<evidence type="ECO:0000256" key="2">
    <source>
        <dbReference type="ARBA" id="ARBA00023242"/>
    </source>
</evidence>
<feature type="region of interest" description="Disordered" evidence="3">
    <location>
        <begin position="131"/>
        <end position="150"/>
    </location>
</feature>
<organism evidence="4 5">
    <name type="scientific">Clonostachys chloroleuca</name>
    <dbReference type="NCBI Taxonomy" id="1926264"/>
    <lineage>
        <taxon>Eukaryota</taxon>
        <taxon>Fungi</taxon>
        <taxon>Dikarya</taxon>
        <taxon>Ascomycota</taxon>
        <taxon>Pezizomycotina</taxon>
        <taxon>Sordariomycetes</taxon>
        <taxon>Hypocreomycetidae</taxon>
        <taxon>Hypocreales</taxon>
        <taxon>Bionectriaceae</taxon>
        <taxon>Clonostachys</taxon>
    </lineage>
</organism>
<dbReference type="GO" id="GO:0045944">
    <property type="term" value="P:positive regulation of transcription by RNA polymerase II"/>
    <property type="evidence" value="ECO:0007669"/>
    <property type="project" value="TreeGrafter"/>
</dbReference>
<dbReference type="PANTHER" id="PTHR37534">
    <property type="entry name" value="TRANSCRIPTIONAL ACTIVATOR PROTEIN UGA3"/>
    <property type="match status" value="1"/>
</dbReference>
<dbReference type="AlphaFoldDB" id="A0AA35LPC8"/>
<sequence>SLIADGGGNIGSQPILEDLNSFLHSPFFIAITGSDWVALGDRHHPIYREYKRRSAECAWGLKVSFHPSRTLQLSSEHTAALSRLDKQRGKTQIDGPGCGQHKAAPIVIIDNTQEIVRSFYKNYNGEYLAEESYSDTSSRPEPTEPDGCDSTVIFDDVIPYGVSVGSGREGGQTEVVSPASLSTSAGALRAQNGVFDPFNTLPPIVSPPNNTTPSLIPDFWDNDLPNAPFFLGHTISRGASPDPEPRFPVSQEVKADLMSAYLQETATWCETTDSDMHFSVRSVHDMMSSKPFVAAAMSLASRQRDAVQGRHRQLTLELYQYTIRLLLGQDPTKPDASILATCTILCAYEIMASSVSEWRRHLRGCAELLRMYKWNGNSQGIVKACFWAFARIDVWAAFILNQTTLIPTDSWVNQDSLVLVAATGDTDDYCNLAILIFARIINVLNEKGGARRQSQTKLRDNAENLWEELQLWRRWRLPSVKPLMRIEQSEKSPFPTIMFALSSSICGNTFYHAGSILLLQSGLVNPDPSSEIATAVSILFNQAAATACVNIK</sequence>
<feature type="non-terminal residue" evidence="4">
    <location>
        <position position="552"/>
    </location>
</feature>
<keyword evidence="2" id="KW-0539">Nucleus</keyword>
<dbReference type="Proteomes" id="UP001160390">
    <property type="component" value="Unassembled WGS sequence"/>
</dbReference>
<evidence type="ECO:0000313" key="4">
    <source>
        <dbReference type="EMBL" id="CAI6014220.1"/>
    </source>
</evidence>
<proteinExistence type="predicted"/>
<keyword evidence="5" id="KW-1185">Reference proteome</keyword>
<evidence type="ECO:0000313" key="5">
    <source>
        <dbReference type="Proteomes" id="UP001160390"/>
    </source>
</evidence>
<dbReference type="GO" id="GO:0003700">
    <property type="term" value="F:DNA-binding transcription factor activity"/>
    <property type="evidence" value="ECO:0007669"/>
    <property type="project" value="TreeGrafter"/>
</dbReference>
<dbReference type="GO" id="GO:0005634">
    <property type="term" value="C:nucleus"/>
    <property type="evidence" value="ECO:0007669"/>
    <property type="project" value="UniProtKB-SubCell"/>
</dbReference>
<gene>
    <name evidence="4" type="ORF">CCHLO57077_00011320</name>
</gene>
<evidence type="ECO:0000256" key="1">
    <source>
        <dbReference type="ARBA" id="ARBA00004123"/>
    </source>
</evidence>
<evidence type="ECO:0008006" key="6">
    <source>
        <dbReference type="Google" id="ProtNLM"/>
    </source>
</evidence>
<dbReference type="CDD" id="cd12148">
    <property type="entry name" value="fungal_TF_MHR"/>
    <property type="match status" value="1"/>
</dbReference>
<name>A0AA35LPC8_9HYPO</name>
<evidence type="ECO:0000256" key="3">
    <source>
        <dbReference type="SAM" id="MobiDB-lite"/>
    </source>
</evidence>
<reference evidence="4" key="1">
    <citation type="submission" date="2023-01" db="EMBL/GenBank/DDBJ databases">
        <authorList>
            <person name="Piombo E."/>
        </authorList>
    </citation>
    <scope>NUCLEOTIDE SEQUENCE</scope>
</reference>
<dbReference type="Pfam" id="PF11951">
    <property type="entry name" value="Fungal_trans_2"/>
    <property type="match status" value="1"/>
</dbReference>
<feature type="non-terminal residue" evidence="4">
    <location>
        <position position="1"/>
    </location>
</feature>
<protein>
    <recommendedName>
        <fullName evidence="6">Transcription factor domain-containing protein</fullName>
    </recommendedName>
</protein>
<comment type="subcellular location">
    <subcellularLocation>
        <location evidence="1">Nucleus</location>
    </subcellularLocation>
</comment>
<dbReference type="EMBL" id="CABFNP030000426">
    <property type="protein sequence ID" value="CAI6014220.1"/>
    <property type="molecule type" value="Genomic_DNA"/>
</dbReference>